<evidence type="ECO:0000313" key="2">
    <source>
        <dbReference type="Proteomes" id="UP001642540"/>
    </source>
</evidence>
<keyword evidence="2" id="KW-1185">Reference proteome</keyword>
<reference evidence="1 2" key="1">
    <citation type="submission" date="2024-08" db="EMBL/GenBank/DDBJ databases">
        <authorList>
            <person name="Cucini C."/>
            <person name="Frati F."/>
        </authorList>
    </citation>
    <scope>NUCLEOTIDE SEQUENCE [LARGE SCALE GENOMIC DNA]</scope>
</reference>
<dbReference type="Proteomes" id="UP001642540">
    <property type="component" value="Unassembled WGS sequence"/>
</dbReference>
<accession>A0ABP1Q4N7</accession>
<comment type="caution">
    <text evidence="1">The sequence shown here is derived from an EMBL/GenBank/DDBJ whole genome shotgun (WGS) entry which is preliminary data.</text>
</comment>
<proteinExistence type="predicted"/>
<gene>
    <name evidence="1" type="ORF">ODALV1_LOCUS5226</name>
</gene>
<organism evidence="1 2">
    <name type="scientific">Orchesella dallaii</name>
    <dbReference type="NCBI Taxonomy" id="48710"/>
    <lineage>
        <taxon>Eukaryota</taxon>
        <taxon>Metazoa</taxon>
        <taxon>Ecdysozoa</taxon>
        <taxon>Arthropoda</taxon>
        <taxon>Hexapoda</taxon>
        <taxon>Collembola</taxon>
        <taxon>Entomobryomorpha</taxon>
        <taxon>Entomobryoidea</taxon>
        <taxon>Orchesellidae</taxon>
        <taxon>Orchesellinae</taxon>
        <taxon>Orchesella</taxon>
    </lineage>
</organism>
<protein>
    <submittedName>
        <fullName evidence="1">Uncharacterized protein</fullName>
    </submittedName>
</protein>
<dbReference type="EMBL" id="CAXLJM020000015">
    <property type="protein sequence ID" value="CAL8082505.1"/>
    <property type="molecule type" value="Genomic_DNA"/>
</dbReference>
<name>A0ABP1Q4N7_9HEXA</name>
<sequence>MGSEIQVFGKGDVTIQFSTKSSWFSCGNCSSLMLILYKKNLHPRPKVREFTPTPDGVGVFTHTLWGGNPRPVVWEPTPDGVGIHTNFRWCGNPHPHPMVWESTPTPDGVGIHTHSRWSGNPHPHPMVWESTPTP</sequence>
<evidence type="ECO:0000313" key="1">
    <source>
        <dbReference type="EMBL" id="CAL8082505.1"/>
    </source>
</evidence>